<dbReference type="SUPFAM" id="SSF56300">
    <property type="entry name" value="Metallo-dependent phosphatases"/>
    <property type="match status" value="1"/>
</dbReference>
<reference evidence="4" key="1">
    <citation type="journal article" date="2019" name="Int. J. Syst. Evol. Microbiol.">
        <title>The Global Catalogue of Microorganisms (GCM) 10K type strain sequencing project: providing services to taxonomists for standard genome sequencing and annotation.</title>
        <authorList>
            <consortium name="The Broad Institute Genomics Platform"/>
            <consortium name="The Broad Institute Genome Sequencing Center for Infectious Disease"/>
            <person name="Wu L."/>
            <person name="Ma J."/>
        </authorList>
    </citation>
    <scope>NUCLEOTIDE SEQUENCE [LARGE SCALE GENOMIC DNA]</scope>
    <source>
        <strain evidence="4">CGMCC 4.7241</strain>
    </source>
</reference>
<accession>A0ABV7YDP0</accession>
<dbReference type="CDD" id="cd07381">
    <property type="entry name" value="MPP_CapA"/>
    <property type="match status" value="1"/>
</dbReference>
<proteinExistence type="inferred from homology"/>
<evidence type="ECO:0000256" key="1">
    <source>
        <dbReference type="ARBA" id="ARBA00005662"/>
    </source>
</evidence>
<dbReference type="SMART" id="SM00854">
    <property type="entry name" value="PGA_cap"/>
    <property type="match status" value="1"/>
</dbReference>
<sequence length="431" mass="45395">MTPRPAAPSTPASTVPLVLATHATRRPLSISLAVAESVLAGQTTNWSALGDVAGRLVLDRSSAALSAAQKSRAVLAVAPATRVGPGVSAVLVDGVDPLRDPARYPLRVPGSGQPAQVTTVSVVGDIMLARRVGASLGGDFARPLRPTAPRLAAADLTIGNLESTLSRLGPRTQGDDSFGADPRVLAGLKLAGFDVVSLGNNHVGDYGLESLTVTQRLLHRGGFATVGAGASLADAWRPAVIARDGVRFGIVAFNAIGETPRASTRPGAASVRMEPRTGPLNASDVARLRTTIASLRPSVDVVLVVPHWGTQYTHSPVPDQRTVARAAIDAGADLVVGGHPHWVQGVEVYKGRFIVHSLGNFVFDMDWEDEVREGLVLELTYWGPALKSMRFVPYRIATNSDFAPRFVSWENGGSEILSDLWSTSGPPFSLR</sequence>
<dbReference type="PANTHER" id="PTHR33393">
    <property type="entry name" value="POLYGLUTAMINE SYNTHESIS ACCESSORY PROTEIN RV0574C-RELATED"/>
    <property type="match status" value="1"/>
</dbReference>
<dbReference type="InterPro" id="IPR029052">
    <property type="entry name" value="Metallo-depent_PP-like"/>
</dbReference>
<dbReference type="Proteomes" id="UP001595699">
    <property type="component" value="Unassembled WGS sequence"/>
</dbReference>
<dbReference type="RefSeq" id="WP_205113831.1">
    <property type="nucleotide sequence ID" value="NZ_JAFBCM010000001.1"/>
</dbReference>
<dbReference type="EMBL" id="JBHRZH010000016">
    <property type="protein sequence ID" value="MFC3762919.1"/>
    <property type="molecule type" value="Genomic_DNA"/>
</dbReference>
<gene>
    <name evidence="3" type="ORF">ACFOUW_18915</name>
</gene>
<dbReference type="InterPro" id="IPR052169">
    <property type="entry name" value="CW_Biosynth-Accessory"/>
</dbReference>
<dbReference type="Gene3D" id="3.60.21.10">
    <property type="match status" value="1"/>
</dbReference>
<evidence type="ECO:0000259" key="2">
    <source>
        <dbReference type="SMART" id="SM00854"/>
    </source>
</evidence>
<organism evidence="3 4">
    <name type="scientific">Tenggerimyces flavus</name>
    <dbReference type="NCBI Taxonomy" id="1708749"/>
    <lineage>
        <taxon>Bacteria</taxon>
        <taxon>Bacillati</taxon>
        <taxon>Actinomycetota</taxon>
        <taxon>Actinomycetes</taxon>
        <taxon>Propionibacteriales</taxon>
        <taxon>Nocardioidaceae</taxon>
        <taxon>Tenggerimyces</taxon>
    </lineage>
</organism>
<comment type="caution">
    <text evidence="3">The sequence shown here is derived from an EMBL/GenBank/DDBJ whole genome shotgun (WGS) entry which is preliminary data.</text>
</comment>
<dbReference type="Pfam" id="PF09587">
    <property type="entry name" value="PGA_cap"/>
    <property type="match status" value="1"/>
</dbReference>
<name>A0ABV7YDP0_9ACTN</name>
<keyword evidence="4" id="KW-1185">Reference proteome</keyword>
<feature type="domain" description="Capsule synthesis protein CapA" evidence="2">
    <location>
        <begin position="119"/>
        <end position="365"/>
    </location>
</feature>
<evidence type="ECO:0000313" key="3">
    <source>
        <dbReference type="EMBL" id="MFC3762919.1"/>
    </source>
</evidence>
<dbReference type="PANTHER" id="PTHR33393:SF13">
    <property type="entry name" value="PGA BIOSYNTHESIS PROTEIN CAPA"/>
    <property type="match status" value="1"/>
</dbReference>
<comment type="similarity">
    <text evidence="1">Belongs to the CapA family.</text>
</comment>
<protein>
    <submittedName>
        <fullName evidence="3">CapA family protein</fullName>
    </submittedName>
</protein>
<dbReference type="InterPro" id="IPR019079">
    <property type="entry name" value="Capsule_synth_CapA"/>
</dbReference>
<evidence type="ECO:0000313" key="4">
    <source>
        <dbReference type="Proteomes" id="UP001595699"/>
    </source>
</evidence>